<keyword evidence="2" id="KW-0677">Repeat</keyword>
<dbReference type="AlphaFoldDB" id="A0A2Z6N7F2"/>
<evidence type="ECO:0000259" key="6">
    <source>
        <dbReference type="PROSITE" id="PS50104"/>
    </source>
</evidence>
<dbReference type="InterPro" id="IPR000157">
    <property type="entry name" value="TIR_dom"/>
</dbReference>
<dbReference type="Gene3D" id="3.40.50.300">
    <property type="entry name" value="P-loop containing nucleotide triphosphate hydrolases"/>
    <property type="match status" value="1"/>
</dbReference>
<feature type="chain" id="PRO_5016244728" description="TIR domain-containing protein" evidence="5">
    <location>
        <begin position="23"/>
        <end position="971"/>
    </location>
</feature>
<gene>
    <name evidence="7" type="ORF">TSUD_358040</name>
</gene>
<organism evidence="7 8">
    <name type="scientific">Trifolium subterraneum</name>
    <name type="common">Subterranean clover</name>
    <dbReference type="NCBI Taxonomy" id="3900"/>
    <lineage>
        <taxon>Eukaryota</taxon>
        <taxon>Viridiplantae</taxon>
        <taxon>Streptophyta</taxon>
        <taxon>Embryophyta</taxon>
        <taxon>Tracheophyta</taxon>
        <taxon>Spermatophyta</taxon>
        <taxon>Magnoliopsida</taxon>
        <taxon>eudicotyledons</taxon>
        <taxon>Gunneridae</taxon>
        <taxon>Pentapetalae</taxon>
        <taxon>rosids</taxon>
        <taxon>fabids</taxon>
        <taxon>Fabales</taxon>
        <taxon>Fabaceae</taxon>
        <taxon>Papilionoideae</taxon>
        <taxon>50 kb inversion clade</taxon>
        <taxon>NPAAA clade</taxon>
        <taxon>Hologalegina</taxon>
        <taxon>IRL clade</taxon>
        <taxon>Trifolieae</taxon>
        <taxon>Trifolium</taxon>
    </lineage>
</organism>
<dbReference type="Gene3D" id="3.40.50.10140">
    <property type="entry name" value="Toll/interleukin-1 receptor homology (TIR) domain"/>
    <property type="match status" value="1"/>
</dbReference>
<keyword evidence="1" id="KW-0433">Leucine-rich repeat</keyword>
<dbReference type="PROSITE" id="PS50104">
    <property type="entry name" value="TIR"/>
    <property type="match status" value="1"/>
</dbReference>
<name>A0A2Z6N7F2_TRISU</name>
<dbReference type="PANTHER" id="PTHR11017:SF398">
    <property type="entry name" value="RESISTANCE PROTEIN (TIR-NBS-LRR CLASS), PUTATIVE-RELATED"/>
    <property type="match status" value="1"/>
</dbReference>
<dbReference type="GO" id="GO:0006952">
    <property type="term" value="P:defense response"/>
    <property type="evidence" value="ECO:0007669"/>
    <property type="project" value="UniProtKB-KW"/>
</dbReference>
<dbReference type="InterPro" id="IPR036390">
    <property type="entry name" value="WH_DNA-bd_sf"/>
</dbReference>
<evidence type="ECO:0000256" key="2">
    <source>
        <dbReference type="ARBA" id="ARBA00022737"/>
    </source>
</evidence>
<keyword evidence="4" id="KW-0520">NAD</keyword>
<dbReference type="Gene3D" id="1.10.8.430">
    <property type="entry name" value="Helical domain of apoptotic protease-activating factors"/>
    <property type="match status" value="1"/>
</dbReference>
<keyword evidence="5" id="KW-0732">Signal</keyword>
<dbReference type="SUPFAM" id="SSF52200">
    <property type="entry name" value="Toll/Interleukin receptor TIR domain"/>
    <property type="match status" value="1"/>
</dbReference>
<dbReference type="SUPFAM" id="SSF52058">
    <property type="entry name" value="L domain-like"/>
    <property type="match status" value="1"/>
</dbReference>
<keyword evidence="3" id="KW-0611">Plant defense</keyword>
<evidence type="ECO:0000313" key="8">
    <source>
        <dbReference type="Proteomes" id="UP000242715"/>
    </source>
</evidence>
<sequence length="971" mass="110789">MHTIEWILICLTLISLPKPVVEDHPYNNVPEILHHHHHDHHHKYDVFVNFRGSDIREGFLAHLIKALSEKKIVTFVDYELERGDEISALFDAIETSLISLVIFSPNYTNSAWCLDELVKIVECREKNGQILLPVFYKLDPAIVRNQNGNYGNIAVAEQEKRFSSSRVQKWKSALRKSADISGFPSSDFSDDAKLIEKIVKVVLKRLDHGRLVNSKGIVGIGKQILHVESLLQLESQDVRAIGIWGMSGIGKTTIADEVYNKLGSDYEGCYFKAHVNEETRRRGIMSLKEELYSTLLGDQDLKIDTLNGLPYYVERRLRRMKVLVVLDDVNDLQQLETLIGSKLDLFGNGSRIIITSGDKQVLFAGGVDDIYEVKPLNFNDSLRLFNLNAFKQNQKEYKELSKMMVKYAEGIPLVLKVLGGLLRGKDKQVWEDFLGRFRKNIPIKTVHPIFRLSYNDLDDREKKIFLDIACFFNGLHLKVDDIQLLLKDHDYSVGVELESLKNKALITISPDNVVSIHNIIQQTALKLFAKKPKATVKSKGSEAIRSLAIDVSTIKELQLHPKVFAKMNKLRYLDIYSNGYLRWARFPLESLPCSFSGENLVVLDLQYSRVRKLWHDDHKDLANLKYLKLGSSSDLLELPDLSNAKNLEVIDLRLCTGLKSVHPSVFTLNKLKKLDLGGCFSLRSFRSNTRFSSLHYLSLAGCPALNEFSVISKDMVMLNLELTGIKQLPSTIGLQTKLEKLLLAHSYIENLPESIKLLPGLRHLDLRHCRKLRSLPELPSSLITLNASDCVSLENVTFPSTAVQILKEDKRRVAFWNCLKLDQHSLKAIGLNAQINIKKFARQHISISRDHDDYDAQGTYVYPGSSVPEWLVYRTTHDYMTIDLSFMNHSSQLGFIFCFIVPPVPSQGSILRFNISVDEGDDSQLHLDRTSREIKSDHVYLVSDRGFSRYLNSRVKVQPRSKYLKFTFEYC</sequence>
<protein>
    <recommendedName>
        <fullName evidence="6">TIR domain-containing protein</fullName>
    </recommendedName>
</protein>
<dbReference type="InterPro" id="IPR058192">
    <property type="entry name" value="WHD_ROQ1-like"/>
</dbReference>
<dbReference type="Gene3D" id="3.80.10.10">
    <property type="entry name" value="Ribonuclease Inhibitor"/>
    <property type="match status" value="2"/>
</dbReference>
<dbReference type="InterPro" id="IPR035897">
    <property type="entry name" value="Toll_tir_struct_dom_sf"/>
</dbReference>
<accession>A0A2Z6N7F2</accession>
<dbReference type="PANTHER" id="PTHR11017">
    <property type="entry name" value="LEUCINE-RICH REPEAT-CONTAINING PROTEIN"/>
    <property type="match status" value="1"/>
</dbReference>
<dbReference type="GO" id="GO:0043531">
    <property type="term" value="F:ADP binding"/>
    <property type="evidence" value="ECO:0007669"/>
    <property type="project" value="InterPro"/>
</dbReference>
<dbReference type="EMBL" id="DF973483">
    <property type="protein sequence ID" value="GAU32120.1"/>
    <property type="molecule type" value="Genomic_DNA"/>
</dbReference>
<dbReference type="Pfam" id="PF23282">
    <property type="entry name" value="WHD_ROQ1"/>
    <property type="match status" value="1"/>
</dbReference>
<dbReference type="InterPro" id="IPR002182">
    <property type="entry name" value="NB-ARC"/>
</dbReference>
<evidence type="ECO:0000256" key="1">
    <source>
        <dbReference type="ARBA" id="ARBA00022614"/>
    </source>
</evidence>
<dbReference type="FunFam" id="3.40.50.10140:FF:000007">
    <property type="entry name" value="Disease resistance protein (TIR-NBS-LRR class)"/>
    <property type="match status" value="1"/>
</dbReference>
<dbReference type="SUPFAM" id="SSF46785">
    <property type="entry name" value="Winged helix' DNA-binding domain"/>
    <property type="match status" value="1"/>
</dbReference>
<evidence type="ECO:0000256" key="3">
    <source>
        <dbReference type="ARBA" id="ARBA00022821"/>
    </source>
</evidence>
<dbReference type="PRINTS" id="PR00364">
    <property type="entry name" value="DISEASERSIST"/>
</dbReference>
<keyword evidence="8" id="KW-1185">Reference proteome</keyword>
<dbReference type="SUPFAM" id="SSF52540">
    <property type="entry name" value="P-loop containing nucleoside triphosphate hydrolases"/>
    <property type="match status" value="1"/>
</dbReference>
<dbReference type="Proteomes" id="UP000242715">
    <property type="component" value="Unassembled WGS sequence"/>
</dbReference>
<dbReference type="InterPro" id="IPR032675">
    <property type="entry name" value="LRR_dom_sf"/>
</dbReference>
<evidence type="ECO:0000256" key="4">
    <source>
        <dbReference type="ARBA" id="ARBA00023027"/>
    </source>
</evidence>
<dbReference type="Pfam" id="PF00931">
    <property type="entry name" value="NB-ARC"/>
    <property type="match status" value="1"/>
</dbReference>
<feature type="domain" description="TIR" evidence="6">
    <location>
        <begin position="42"/>
        <end position="206"/>
    </location>
</feature>
<reference evidence="8" key="1">
    <citation type="journal article" date="2017" name="Front. Plant Sci.">
        <title>Climate Clever Clovers: New Paradigm to Reduce the Environmental Footprint of Ruminants by Breeding Low Methanogenic Forages Utilizing Haplotype Variation.</title>
        <authorList>
            <person name="Kaur P."/>
            <person name="Appels R."/>
            <person name="Bayer P.E."/>
            <person name="Keeble-Gagnere G."/>
            <person name="Wang J."/>
            <person name="Hirakawa H."/>
            <person name="Shirasawa K."/>
            <person name="Vercoe P."/>
            <person name="Stefanova K."/>
            <person name="Durmic Z."/>
            <person name="Nichols P."/>
            <person name="Revell C."/>
            <person name="Isobe S.N."/>
            <person name="Edwards D."/>
            <person name="Erskine W."/>
        </authorList>
    </citation>
    <scope>NUCLEOTIDE SEQUENCE [LARGE SCALE GENOMIC DNA]</scope>
    <source>
        <strain evidence="8">cv. Daliak</strain>
    </source>
</reference>
<dbReference type="InterPro" id="IPR042197">
    <property type="entry name" value="Apaf_helical"/>
</dbReference>
<feature type="signal peptide" evidence="5">
    <location>
        <begin position="1"/>
        <end position="22"/>
    </location>
</feature>
<dbReference type="OrthoDB" id="1397799at2759"/>
<dbReference type="Pfam" id="PF01582">
    <property type="entry name" value="TIR"/>
    <property type="match status" value="1"/>
</dbReference>
<dbReference type="GO" id="GO:0007165">
    <property type="term" value="P:signal transduction"/>
    <property type="evidence" value="ECO:0007669"/>
    <property type="project" value="InterPro"/>
</dbReference>
<proteinExistence type="predicted"/>
<dbReference type="InterPro" id="IPR027417">
    <property type="entry name" value="P-loop_NTPase"/>
</dbReference>
<dbReference type="SMART" id="SM00255">
    <property type="entry name" value="TIR"/>
    <property type="match status" value="1"/>
</dbReference>
<dbReference type="InterPro" id="IPR044974">
    <property type="entry name" value="Disease_R_plants"/>
</dbReference>
<evidence type="ECO:0000313" key="7">
    <source>
        <dbReference type="EMBL" id="GAU32120.1"/>
    </source>
</evidence>
<evidence type="ECO:0000256" key="5">
    <source>
        <dbReference type="SAM" id="SignalP"/>
    </source>
</evidence>